<sequence>MAYGEGMGSPLKTVGIDRGDKVTRLEAFVDASFAFALTLLVISVDAVPASVEELTVALKQIPTYVLSFNLIAQFWSTHARWSRWFGIDEEVSDRISLFLVLVLLIFVYPLKMVFSAFFHAISGGWLPASFTLQADTDLLLMFQVFAVGYGTMAMLVAMLFGRALRLADKLGLSALERLLARHHRSNWWVVAGFCGLSFLLATFMPPALQTGQWLGLPGYILFSLFVFQFVRWRVFKRQVARLPTG</sequence>
<feature type="transmembrane region" description="Helical" evidence="13">
    <location>
        <begin position="185"/>
        <end position="204"/>
    </location>
</feature>
<reference evidence="14 15" key="2">
    <citation type="journal article" date="2015" name="Stand. Genomic Sci.">
        <title>High quality draft genomic sequence of Arenimonas donghaensis DSM 18148(T).</title>
        <authorList>
            <person name="Chen F."/>
            <person name="Wang H."/>
            <person name="Cao Y."/>
            <person name="Li X."/>
            <person name="Wang G."/>
        </authorList>
    </citation>
    <scope>NUCLEOTIDE SEQUENCE [LARGE SCALE GENOMIC DNA]</scope>
    <source>
        <strain evidence="14 15">HO3-R19</strain>
    </source>
</reference>
<feature type="transmembrane region" description="Helical" evidence="13">
    <location>
        <begin position="138"/>
        <end position="164"/>
    </location>
</feature>
<keyword evidence="4" id="KW-0633">Potassium transport</keyword>
<keyword evidence="8 13" id="KW-1133">Transmembrane helix</keyword>
<organism evidence="14 15">
    <name type="scientific">Arenimonas donghaensis DSM 18148 = HO3-R19</name>
    <dbReference type="NCBI Taxonomy" id="1121014"/>
    <lineage>
        <taxon>Bacteria</taxon>
        <taxon>Pseudomonadati</taxon>
        <taxon>Pseudomonadota</taxon>
        <taxon>Gammaproteobacteria</taxon>
        <taxon>Lysobacterales</taxon>
        <taxon>Lysobacteraceae</taxon>
        <taxon>Arenimonas</taxon>
    </lineage>
</organism>
<keyword evidence="11" id="KW-0407">Ion channel</keyword>
<evidence type="ECO:0000256" key="6">
    <source>
        <dbReference type="ARBA" id="ARBA00022826"/>
    </source>
</evidence>
<keyword evidence="5 13" id="KW-0812">Transmembrane</keyword>
<dbReference type="GO" id="GO:0005267">
    <property type="term" value="F:potassium channel activity"/>
    <property type="evidence" value="ECO:0007669"/>
    <property type="project" value="UniProtKB-KW"/>
</dbReference>
<comment type="subcellular location">
    <subcellularLocation>
        <location evidence="1">Membrane</location>
        <topology evidence="1">Multi-pass membrane protein</topology>
    </subcellularLocation>
</comment>
<evidence type="ECO:0000256" key="7">
    <source>
        <dbReference type="ARBA" id="ARBA00022958"/>
    </source>
</evidence>
<keyword evidence="3" id="KW-0813">Transport</keyword>
<dbReference type="Proteomes" id="UP000029085">
    <property type="component" value="Unassembled WGS sequence"/>
</dbReference>
<protein>
    <recommendedName>
        <fullName evidence="16">DUF1211 domain-containing protein</fullName>
    </recommendedName>
</protein>
<evidence type="ECO:0000256" key="4">
    <source>
        <dbReference type="ARBA" id="ARBA00022538"/>
    </source>
</evidence>
<evidence type="ECO:0000256" key="13">
    <source>
        <dbReference type="SAM" id="Phobius"/>
    </source>
</evidence>
<name>A0A087MFX0_9GAMM</name>
<dbReference type="AlphaFoldDB" id="A0A087MFX0"/>
<proteinExistence type="inferred from homology"/>
<feature type="transmembrane region" description="Helical" evidence="13">
    <location>
        <begin position="216"/>
        <end position="234"/>
    </location>
</feature>
<dbReference type="GO" id="GO:0015252">
    <property type="term" value="F:proton channel activity"/>
    <property type="evidence" value="ECO:0007669"/>
    <property type="project" value="InterPro"/>
</dbReference>
<evidence type="ECO:0000256" key="5">
    <source>
        <dbReference type="ARBA" id="ARBA00022692"/>
    </source>
</evidence>
<evidence type="ECO:0000256" key="2">
    <source>
        <dbReference type="ARBA" id="ARBA00006920"/>
    </source>
</evidence>
<evidence type="ECO:0000256" key="9">
    <source>
        <dbReference type="ARBA" id="ARBA00023065"/>
    </source>
</evidence>
<evidence type="ECO:0000256" key="10">
    <source>
        <dbReference type="ARBA" id="ARBA00023136"/>
    </source>
</evidence>
<evidence type="ECO:0000256" key="11">
    <source>
        <dbReference type="ARBA" id="ARBA00023303"/>
    </source>
</evidence>
<evidence type="ECO:0000256" key="12">
    <source>
        <dbReference type="ARBA" id="ARBA00034430"/>
    </source>
</evidence>
<keyword evidence="15" id="KW-1185">Reference proteome</keyword>
<dbReference type="Pfam" id="PF06736">
    <property type="entry name" value="TMEM175"/>
    <property type="match status" value="1"/>
</dbReference>
<dbReference type="InterPro" id="IPR010617">
    <property type="entry name" value="TMEM175-like"/>
</dbReference>
<dbReference type="PATRIC" id="fig|1121014.3.peg.2289"/>
<feature type="transmembrane region" description="Helical" evidence="13">
    <location>
        <begin position="95"/>
        <end position="118"/>
    </location>
</feature>
<gene>
    <name evidence="14" type="ORF">N788_06930</name>
</gene>
<accession>A0A087MFX0</accession>
<keyword evidence="9" id="KW-0406">Ion transport</keyword>
<evidence type="ECO:0000313" key="14">
    <source>
        <dbReference type="EMBL" id="KFL35773.1"/>
    </source>
</evidence>
<evidence type="ECO:0000256" key="3">
    <source>
        <dbReference type="ARBA" id="ARBA00022448"/>
    </source>
</evidence>
<evidence type="ECO:0000256" key="1">
    <source>
        <dbReference type="ARBA" id="ARBA00004141"/>
    </source>
</evidence>
<evidence type="ECO:0008006" key="16">
    <source>
        <dbReference type="Google" id="ProtNLM"/>
    </source>
</evidence>
<comment type="similarity">
    <text evidence="2">Belongs to the TMEM175 family.</text>
</comment>
<reference evidence="15" key="1">
    <citation type="submission" date="2013-08" db="EMBL/GenBank/DDBJ databases">
        <title>Genome sequencing of Arenimonas donghaensis.</title>
        <authorList>
            <person name="Chen F."/>
            <person name="Wang G."/>
        </authorList>
    </citation>
    <scope>NUCLEOTIDE SEQUENCE [LARGE SCALE GENOMIC DNA]</scope>
    <source>
        <strain evidence="15">HO3-R19</strain>
    </source>
</reference>
<keyword evidence="6" id="KW-0631">Potassium channel</keyword>
<dbReference type="EMBL" id="AVCJ01000048">
    <property type="protein sequence ID" value="KFL35773.1"/>
    <property type="molecule type" value="Genomic_DNA"/>
</dbReference>
<evidence type="ECO:0000313" key="15">
    <source>
        <dbReference type="Proteomes" id="UP000029085"/>
    </source>
</evidence>
<keyword evidence="7" id="KW-0630">Potassium</keyword>
<keyword evidence="10 13" id="KW-0472">Membrane</keyword>
<dbReference type="GO" id="GO:0016020">
    <property type="term" value="C:membrane"/>
    <property type="evidence" value="ECO:0007669"/>
    <property type="project" value="UniProtKB-SubCell"/>
</dbReference>
<comment type="catalytic activity">
    <reaction evidence="12">
        <text>K(+)(in) = K(+)(out)</text>
        <dbReference type="Rhea" id="RHEA:29463"/>
        <dbReference type="ChEBI" id="CHEBI:29103"/>
    </reaction>
</comment>
<comment type="caution">
    <text evidence="14">The sequence shown here is derived from an EMBL/GenBank/DDBJ whole genome shotgun (WGS) entry which is preliminary data.</text>
</comment>
<evidence type="ECO:0000256" key="8">
    <source>
        <dbReference type="ARBA" id="ARBA00022989"/>
    </source>
</evidence>